<dbReference type="CDD" id="cd12214">
    <property type="entry name" value="ChiA1_BD"/>
    <property type="match status" value="1"/>
</dbReference>
<dbReference type="Gene3D" id="2.10.10.20">
    <property type="entry name" value="Carbohydrate-binding module superfamily 5/12"/>
    <property type="match status" value="1"/>
</dbReference>
<keyword evidence="2" id="KW-0378">Hydrolase</keyword>
<dbReference type="GO" id="GO:0004553">
    <property type="term" value="F:hydrolase activity, hydrolyzing O-glycosyl compounds"/>
    <property type="evidence" value="ECO:0007669"/>
    <property type="project" value="InterPro"/>
</dbReference>
<organism evidence="5 6">
    <name type="scientific">Paenibacillus etheri</name>
    <dbReference type="NCBI Taxonomy" id="1306852"/>
    <lineage>
        <taxon>Bacteria</taxon>
        <taxon>Bacillati</taxon>
        <taxon>Bacillota</taxon>
        <taxon>Bacilli</taxon>
        <taxon>Bacillales</taxon>
        <taxon>Paenibacillaceae</taxon>
        <taxon>Paenibacillus</taxon>
    </lineage>
</organism>
<dbReference type="PANTHER" id="PTHR34823:SF1">
    <property type="entry name" value="CHITIN-BINDING TYPE-4 DOMAIN-CONTAINING PROTEIN"/>
    <property type="match status" value="1"/>
</dbReference>
<gene>
    <name evidence="5" type="ORF">UQ64_07845</name>
</gene>
<dbReference type="CDD" id="cd00063">
    <property type="entry name" value="FN3"/>
    <property type="match status" value="2"/>
</dbReference>
<dbReference type="InterPro" id="IPR004302">
    <property type="entry name" value="Cellulose/chitin-bd_N"/>
</dbReference>
<keyword evidence="3" id="KW-0624">Polysaccharide degradation</keyword>
<evidence type="ECO:0000313" key="5">
    <source>
        <dbReference type="EMBL" id="KTD88014.1"/>
    </source>
</evidence>
<proteinExistence type="predicted"/>
<dbReference type="GO" id="GO:0000272">
    <property type="term" value="P:polysaccharide catabolic process"/>
    <property type="evidence" value="ECO:0007669"/>
    <property type="project" value="UniProtKB-KW"/>
</dbReference>
<dbReference type="SUPFAM" id="SSF51055">
    <property type="entry name" value="Carbohydrate binding domain"/>
    <property type="match status" value="1"/>
</dbReference>
<evidence type="ECO:0000256" key="1">
    <source>
        <dbReference type="ARBA" id="ARBA00022729"/>
    </source>
</evidence>
<dbReference type="CDD" id="cd21177">
    <property type="entry name" value="LPMO_AA10"/>
    <property type="match status" value="1"/>
</dbReference>
<dbReference type="PROSITE" id="PS50853">
    <property type="entry name" value="FN3"/>
    <property type="match status" value="2"/>
</dbReference>
<dbReference type="Gene3D" id="2.60.40.10">
    <property type="entry name" value="Immunoglobulins"/>
    <property type="match status" value="2"/>
</dbReference>
<dbReference type="InterPro" id="IPR051024">
    <property type="entry name" value="GlcNAc_Chitin_IntDeg"/>
</dbReference>
<evidence type="ECO:0000256" key="2">
    <source>
        <dbReference type="ARBA" id="ARBA00022801"/>
    </source>
</evidence>
<dbReference type="GO" id="GO:0030246">
    <property type="term" value="F:carbohydrate binding"/>
    <property type="evidence" value="ECO:0007669"/>
    <property type="project" value="InterPro"/>
</dbReference>
<dbReference type="InterPro" id="IPR003610">
    <property type="entry name" value="CBM5/12"/>
</dbReference>
<dbReference type="InterPro" id="IPR014756">
    <property type="entry name" value="Ig_E-set"/>
</dbReference>
<dbReference type="SMART" id="SM00495">
    <property type="entry name" value="ChtBD3"/>
    <property type="match status" value="1"/>
</dbReference>
<dbReference type="Pfam" id="PF02839">
    <property type="entry name" value="CBM_5_12"/>
    <property type="match status" value="1"/>
</dbReference>
<protein>
    <recommendedName>
        <fullName evidence="4">Fibronectin type-III domain-containing protein</fullName>
    </recommendedName>
</protein>
<feature type="domain" description="Fibronectin type-III" evidence="4">
    <location>
        <begin position="323"/>
        <end position="411"/>
    </location>
</feature>
<feature type="domain" description="Fibronectin type-III" evidence="4">
    <location>
        <begin position="216"/>
        <end position="309"/>
    </location>
</feature>
<dbReference type="GO" id="GO:0005576">
    <property type="term" value="C:extracellular region"/>
    <property type="evidence" value="ECO:0007669"/>
    <property type="project" value="InterPro"/>
</dbReference>
<comment type="caution">
    <text evidence="5">The sequence shown here is derived from an EMBL/GenBank/DDBJ whole genome shotgun (WGS) entry which is preliminary data.</text>
</comment>
<dbReference type="SMART" id="SM00060">
    <property type="entry name" value="FN3"/>
    <property type="match status" value="2"/>
</dbReference>
<reference evidence="5 6" key="1">
    <citation type="journal article" date="2015" name="Int. Biodeterior. Biodegradation">
        <title>Physiological and genetic screening methods for the isolation of methyl tert-butyl ether-degrading bacteria for bioremediation purposes.</title>
        <authorList>
            <person name="Guisado I.M."/>
            <person name="Purswani J."/>
            <person name="Gonzalez Lopez J."/>
            <person name="Pozo C."/>
        </authorList>
    </citation>
    <scope>NUCLEOTIDE SEQUENCE [LARGE SCALE GENOMIC DNA]</scope>
    <source>
        <strain evidence="5 6">SH7</strain>
    </source>
</reference>
<dbReference type="InterPro" id="IPR036116">
    <property type="entry name" value="FN3_sf"/>
</dbReference>
<dbReference type="Pfam" id="PF03067">
    <property type="entry name" value="LPMO_10"/>
    <property type="match status" value="1"/>
</dbReference>
<evidence type="ECO:0000259" key="4">
    <source>
        <dbReference type="PROSITE" id="PS50853"/>
    </source>
</evidence>
<keyword evidence="6" id="KW-1185">Reference proteome</keyword>
<dbReference type="AlphaFoldDB" id="A0A0W1B387"/>
<dbReference type="Gene3D" id="2.70.50.50">
    <property type="entry name" value="chitin-binding protein cbp21"/>
    <property type="match status" value="1"/>
</dbReference>
<dbReference type="Proteomes" id="UP000054709">
    <property type="component" value="Unassembled WGS sequence"/>
</dbReference>
<dbReference type="EMBL" id="LCZJ02000016">
    <property type="protein sequence ID" value="KTD88014.1"/>
    <property type="molecule type" value="Genomic_DNA"/>
</dbReference>
<dbReference type="InterPro" id="IPR003961">
    <property type="entry name" value="FN3_dom"/>
</dbReference>
<dbReference type="SUPFAM" id="SSF49265">
    <property type="entry name" value="Fibronectin type III"/>
    <property type="match status" value="1"/>
</dbReference>
<dbReference type="InterPro" id="IPR013783">
    <property type="entry name" value="Ig-like_fold"/>
</dbReference>
<evidence type="ECO:0000256" key="3">
    <source>
        <dbReference type="ARBA" id="ARBA00023326"/>
    </source>
</evidence>
<dbReference type="InterPro" id="IPR036573">
    <property type="entry name" value="CBM_sf_5/12"/>
</dbReference>
<keyword evidence="3" id="KW-0119">Carbohydrate metabolism</keyword>
<accession>A0A0W1B387</accession>
<evidence type="ECO:0000313" key="6">
    <source>
        <dbReference type="Proteomes" id="UP000054709"/>
    </source>
</evidence>
<keyword evidence="1" id="KW-0732">Signal</keyword>
<sequence>MMKVSMKNSSIAKKAAPFVIIAGVIAGVGFIDTDKALGHGYVSEPASRAKLGAANNVGSVQYEPQSLEAPKGFPLAGPADGKIASAGGMFGGILDQQSSDRWIKHDMVGGVNDITWYHTAQHRTTKWHYYITKKGWNPNAPIKRSDLELIGTFENGGKQPERSVTHRVNVPTDRSGYHVILAVWDIDDTANAFYQVIDVNLKNGDSGPGVEPDTEKPSTVTGLHTMSVESSSVDLMWDAATDNIGVDHYMIYRGENIGNAKQVGISSTTSYKDITVEQDKLYTYYIVAVDRAGNKSNSSNIIVVNTPNPEVVIPPVETPDNVKPSMVEGLHTMSVKHNSVNLMWNAAQDNVGVDHYVVYRDGVELTQIKETSFTDLMVQASTTYNYHVRAVDAAGNVSDKSSSYTVTTLVKPVLPDVAAWNATGLYIVGTKVEYNGNLYEARVTFRSYGDTNWNPESALSLWKQVMN</sequence>
<dbReference type="OrthoDB" id="2702399at2"/>
<dbReference type="SUPFAM" id="SSF81296">
    <property type="entry name" value="E set domains"/>
    <property type="match status" value="1"/>
</dbReference>
<name>A0A0W1B387_9BACL</name>
<dbReference type="PANTHER" id="PTHR34823">
    <property type="entry name" value="GLCNAC-BINDING PROTEIN A"/>
    <property type="match status" value="1"/>
</dbReference>